<evidence type="ECO:0000256" key="2">
    <source>
        <dbReference type="ARBA" id="ARBA00022448"/>
    </source>
</evidence>
<dbReference type="NCBIfam" id="TIGR01145">
    <property type="entry name" value="ATP_synt_delta"/>
    <property type="match status" value="1"/>
</dbReference>
<comment type="similarity">
    <text evidence="8">Belongs to the ATPase delta chain family.</text>
</comment>
<dbReference type="Pfam" id="PF00213">
    <property type="entry name" value="OSCP"/>
    <property type="match status" value="1"/>
</dbReference>
<dbReference type="HAMAP" id="MF_01416">
    <property type="entry name" value="ATP_synth_delta_bact"/>
    <property type="match status" value="1"/>
</dbReference>
<keyword evidence="5 8" id="KW-0472">Membrane</keyword>
<gene>
    <name evidence="8" type="primary">atpH</name>
    <name evidence="9" type="ORF">G4A98_00025</name>
</gene>
<dbReference type="GO" id="GO:0005886">
    <property type="term" value="C:plasma membrane"/>
    <property type="evidence" value="ECO:0007669"/>
    <property type="project" value="UniProtKB-SubCell"/>
</dbReference>
<evidence type="ECO:0000256" key="7">
    <source>
        <dbReference type="ARBA" id="ARBA00023310"/>
    </source>
</evidence>
<evidence type="ECO:0000256" key="6">
    <source>
        <dbReference type="ARBA" id="ARBA00023196"/>
    </source>
</evidence>
<dbReference type="GO" id="GO:0045259">
    <property type="term" value="C:proton-transporting ATP synthase complex"/>
    <property type="evidence" value="ECO:0007669"/>
    <property type="project" value="UniProtKB-KW"/>
</dbReference>
<dbReference type="Proteomes" id="UP000503183">
    <property type="component" value="Chromosome"/>
</dbReference>
<dbReference type="SUPFAM" id="SSF47928">
    <property type="entry name" value="N-terminal domain of the delta subunit of the F1F0-ATP synthase"/>
    <property type="match status" value="1"/>
</dbReference>
<evidence type="ECO:0000256" key="3">
    <source>
        <dbReference type="ARBA" id="ARBA00022781"/>
    </source>
</evidence>
<keyword evidence="2 8" id="KW-0813">Transport</keyword>
<name>A0A6G9JU66_9GAMM</name>
<comment type="subcellular location">
    <subcellularLocation>
        <location evidence="8">Cell membrane</location>
        <topology evidence="8">Peripheral membrane protein</topology>
    </subcellularLocation>
    <subcellularLocation>
        <location evidence="1">Membrane</location>
    </subcellularLocation>
</comment>
<dbReference type="InterPro" id="IPR000711">
    <property type="entry name" value="ATPase_OSCP/dsu"/>
</dbReference>
<evidence type="ECO:0000313" key="9">
    <source>
        <dbReference type="EMBL" id="QIQ41634.1"/>
    </source>
</evidence>
<evidence type="ECO:0000256" key="4">
    <source>
        <dbReference type="ARBA" id="ARBA00023065"/>
    </source>
</evidence>
<keyword evidence="7 8" id="KW-0066">ATP synthesis</keyword>
<keyword evidence="8" id="KW-1003">Cell membrane</keyword>
<organism evidence="9 10">
    <name type="scientific">Buchnera aphidicola</name>
    <name type="common">Microlophium carnosum</name>
    <dbReference type="NCBI Taxonomy" id="2708354"/>
    <lineage>
        <taxon>Bacteria</taxon>
        <taxon>Pseudomonadati</taxon>
        <taxon>Pseudomonadota</taxon>
        <taxon>Gammaproteobacteria</taxon>
        <taxon>Enterobacterales</taxon>
        <taxon>Erwiniaceae</taxon>
        <taxon>Buchnera</taxon>
    </lineage>
</organism>
<reference evidence="9 10" key="1">
    <citation type="submission" date="2020-04" db="EMBL/GenBank/DDBJ databases">
        <title>Parallel evolution in the integration of a co-obligate aphid symbiosis.</title>
        <authorList>
            <person name="Monnin D."/>
            <person name="Jackson R."/>
            <person name="Kiers E.T."/>
            <person name="Bunker M."/>
            <person name="Ellers J."/>
            <person name="Henry L.M."/>
        </authorList>
    </citation>
    <scope>NUCLEOTIDE SEQUENCE [LARGE SCALE GENOMIC DNA]</scope>
    <source>
        <strain evidence="9">MCAR-56B</strain>
    </source>
</reference>
<evidence type="ECO:0000256" key="1">
    <source>
        <dbReference type="ARBA" id="ARBA00004370"/>
    </source>
</evidence>
<dbReference type="Gene3D" id="1.10.520.20">
    <property type="entry name" value="N-terminal domain of the delta subunit of the F1F0-ATP synthase"/>
    <property type="match status" value="1"/>
</dbReference>
<keyword evidence="4 8" id="KW-0406">Ion transport</keyword>
<dbReference type="InterPro" id="IPR026015">
    <property type="entry name" value="ATP_synth_OSCP/delta_N_sf"/>
</dbReference>
<protein>
    <recommendedName>
        <fullName evidence="8">ATP synthase subunit delta</fullName>
    </recommendedName>
    <alternativeName>
        <fullName evidence="8">ATP synthase F(1) sector subunit delta</fullName>
    </alternativeName>
    <alternativeName>
        <fullName evidence="8">F-type ATPase subunit delta</fullName>
        <shortName evidence="8">F-ATPase subunit delta</shortName>
    </alternativeName>
</protein>
<dbReference type="EMBL" id="CP048747">
    <property type="protein sequence ID" value="QIQ41634.1"/>
    <property type="molecule type" value="Genomic_DNA"/>
</dbReference>
<evidence type="ECO:0000313" key="10">
    <source>
        <dbReference type="Proteomes" id="UP000503183"/>
    </source>
</evidence>
<keyword evidence="3 8" id="KW-0375">Hydrogen ion transport</keyword>
<evidence type="ECO:0000256" key="8">
    <source>
        <dbReference type="HAMAP-Rule" id="MF_01416"/>
    </source>
</evidence>
<dbReference type="PRINTS" id="PR00125">
    <property type="entry name" value="ATPASEDELTA"/>
</dbReference>
<dbReference type="PANTHER" id="PTHR11910">
    <property type="entry name" value="ATP SYNTHASE DELTA CHAIN"/>
    <property type="match status" value="1"/>
</dbReference>
<sequence>MSVANTIARPYAQAIFEIAIQNNSIERWKKILIFIKMIASFKKVRNFLSGALSPQQLSLIFTTISSDIIDENAKNFIRLLAENQRFKILDNILEQFIQLEACYKNIIIVELRSAFSLGEKQISKIRKILEQFFSRKAQFTCKVDPEILDGMIIKVNDTVFDLSIQNHLKQLSDALNF</sequence>
<evidence type="ECO:0000256" key="5">
    <source>
        <dbReference type="ARBA" id="ARBA00023136"/>
    </source>
</evidence>
<keyword evidence="6 8" id="KW-0139">CF(1)</keyword>
<accession>A0A6G9JU66</accession>
<comment type="function">
    <text evidence="8">This protein is part of the stalk that links CF(0) to CF(1). It either transmits conformational changes from CF(0) to CF(1) or is implicated in proton conduction.</text>
</comment>
<dbReference type="NCBIfam" id="NF004402">
    <property type="entry name" value="PRK05758.2-2"/>
    <property type="match status" value="1"/>
</dbReference>
<comment type="function">
    <text evidence="8">F(1)F(0) ATP synthase produces ATP from ADP in the presence of a proton or sodium gradient. F-type ATPases consist of two structural domains, F(1) containing the extramembraneous catalytic core and F(0) containing the membrane proton channel, linked together by a central stalk and a peripheral stalk. During catalysis, ATP synthesis in the catalytic domain of F(1) is coupled via a rotary mechanism of the central stalk subunits to proton translocation.</text>
</comment>
<dbReference type="AlphaFoldDB" id="A0A6G9JU66"/>
<dbReference type="GO" id="GO:0046933">
    <property type="term" value="F:proton-transporting ATP synthase activity, rotational mechanism"/>
    <property type="evidence" value="ECO:0007669"/>
    <property type="project" value="UniProtKB-UniRule"/>
</dbReference>
<proteinExistence type="inferred from homology"/>